<dbReference type="Gene3D" id="3.40.50.10910">
    <property type="entry name" value="Amidohydrolase"/>
    <property type="match status" value="1"/>
</dbReference>
<dbReference type="AlphaFoldDB" id="A0A432MDT7"/>
<comment type="caution">
    <text evidence="2">The sequence shown here is derived from an EMBL/GenBank/DDBJ whole genome shotgun (WGS) entry which is preliminary data.</text>
</comment>
<evidence type="ECO:0000313" key="3">
    <source>
        <dbReference type="Proteomes" id="UP000280296"/>
    </source>
</evidence>
<dbReference type="SUPFAM" id="SSF51338">
    <property type="entry name" value="Composite domain of metallo-dependent hydrolases"/>
    <property type="match status" value="1"/>
</dbReference>
<feature type="domain" description="Amidohydrolase-related" evidence="1">
    <location>
        <begin position="106"/>
        <end position="442"/>
    </location>
</feature>
<dbReference type="Gene3D" id="3.30.110.90">
    <property type="entry name" value="Amidohydrolase"/>
    <property type="match status" value="1"/>
</dbReference>
<reference evidence="2 3" key="2">
    <citation type="submission" date="2019-01" db="EMBL/GenBank/DDBJ databases">
        <title>Tautonia sociabilis, a novel thermotolerant planctomycete of Isosphaeraceae family, isolated from a 4000 m deep subterranean habitat.</title>
        <authorList>
            <person name="Kovaleva O.L."/>
            <person name="Elcheninov A.G."/>
            <person name="Van Heerden E."/>
            <person name="Toshchakov S.V."/>
            <person name="Novikov A."/>
            <person name="Bonch-Osmolovskaya E.A."/>
            <person name="Kublanov I.V."/>
        </authorList>
    </citation>
    <scope>NUCLEOTIDE SEQUENCE [LARGE SCALE GENOMIC DNA]</scope>
    <source>
        <strain evidence="2 3">GM2012</strain>
    </source>
</reference>
<dbReference type="EMBL" id="RYZH01000064">
    <property type="protein sequence ID" value="RUL83097.1"/>
    <property type="molecule type" value="Genomic_DNA"/>
</dbReference>
<dbReference type="SUPFAM" id="SSF51556">
    <property type="entry name" value="Metallo-dependent hydrolases"/>
    <property type="match status" value="1"/>
</dbReference>
<proteinExistence type="predicted"/>
<keyword evidence="2" id="KW-0378">Hydrolase</keyword>
<evidence type="ECO:0000313" key="2">
    <source>
        <dbReference type="EMBL" id="RUL83097.1"/>
    </source>
</evidence>
<dbReference type="Gene3D" id="1.20.58.520">
    <property type="entry name" value="Amidohydrolase"/>
    <property type="match status" value="1"/>
</dbReference>
<accession>A0A432MDT7</accession>
<dbReference type="Gene3D" id="2.30.40.10">
    <property type="entry name" value="Urease, subunit C, domain 1"/>
    <property type="match status" value="1"/>
</dbReference>
<dbReference type="PANTHER" id="PTHR43135:SF3">
    <property type="entry name" value="ALPHA-D-RIBOSE 1-METHYLPHOSPHONATE 5-TRIPHOSPHATE DIPHOSPHATASE"/>
    <property type="match status" value="1"/>
</dbReference>
<dbReference type="InterPro" id="IPR051781">
    <property type="entry name" value="Metallo-dep_Hydrolase"/>
</dbReference>
<name>A0A432MDT7_9BACT</name>
<dbReference type="Pfam" id="PF01979">
    <property type="entry name" value="Amidohydro_1"/>
    <property type="match status" value="1"/>
</dbReference>
<protein>
    <submittedName>
        <fullName evidence="2">Amidohydrolase</fullName>
    </submittedName>
</protein>
<dbReference type="InterPro" id="IPR006680">
    <property type="entry name" value="Amidohydro-rel"/>
</dbReference>
<evidence type="ECO:0000259" key="1">
    <source>
        <dbReference type="Pfam" id="PF01979"/>
    </source>
</evidence>
<dbReference type="OrthoDB" id="9797498at2"/>
<organism evidence="2 3">
    <name type="scientific">Tautonia sociabilis</name>
    <dbReference type="NCBI Taxonomy" id="2080755"/>
    <lineage>
        <taxon>Bacteria</taxon>
        <taxon>Pseudomonadati</taxon>
        <taxon>Planctomycetota</taxon>
        <taxon>Planctomycetia</taxon>
        <taxon>Isosphaerales</taxon>
        <taxon>Isosphaeraceae</taxon>
        <taxon>Tautonia</taxon>
    </lineage>
</organism>
<dbReference type="InterPro" id="IPR011059">
    <property type="entry name" value="Metal-dep_hydrolase_composite"/>
</dbReference>
<keyword evidence="3" id="KW-1185">Reference proteome</keyword>
<dbReference type="PANTHER" id="PTHR43135">
    <property type="entry name" value="ALPHA-D-RIBOSE 1-METHYLPHOSPHONATE 5-TRIPHOSPHATE DIPHOSPHATASE"/>
    <property type="match status" value="1"/>
</dbReference>
<dbReference type="InterPro" id="IPR032466">
    <property type="entry name" value="Metal_Hydrolase"/>
</dbReference>
<sequence length="455" mass="48799">MIRLRSNWSLLVASAAIALGLPELSASQDLAEGRYFGLREVNPPASPEDGSVVAIVGARLIDGLGGPPIPDSAVVVRGEAIDRVGPRSEVAIPDGAIVVDASGMSLLPGLIDAHFHHDYSDPEDRIVSLALARGVTSLRDPGHPIRDYDSVRNSPGPMPRCFLTGKHFDQPPHAHPHDAEAILNASEVEAAVDRHLADGASAIKVYYRLPPDLIAATCSAAHARGVPVTAHLELVDADRAIAAGLDGVEHITSFGTALAPPADADRFREAVRGDNTAREDGRYRLWAAIDLEDNPRVQPLIDLILERGVVLSPTLAVFERRAGDSNAEEFHVRGFETMLRFVRRCHEAGVPIVVGSHTWVPHAERGRAFRREMQLLVECGLSPGEAIVAATSRNARFLGCADRLGAIAPGRLADLILVDGNPLDDVAAIDRVGRVMLNGRWVSPPNDQGEARDRP</sequence>
<reference evidence="2 3" key="1">
    <citation type="submission" date="2018-12" db="EMBL/GenBank/DDBJ databases">
        <authorList>
            <person name="Toschakov S.V."/>
        </authorList>
    </citation>
    <scope>NUCLEOTIDE SEQUENCE [LARGE SCALE GENOMIC DNA]</scope>
    <source>
        <strain evidence="2 3">GM2012</strain>
    </source>
</reference>
<dbReference type="RefSeq" id="WP_126727741.1">
    <property type="nucleotide sequence ID" value="NZ_RYZH01000064.1"/>
</dbReference>
<dbReference type="Proteomes" id="UP000280296">
    <property type="component" value="Unassembled WGS sequence"/>
</dbReference>
<dbReference type="GO" id="GO:0016810">
    <property type="term" value="F:hydrolase activity, acting on carbon-nitrogen (but not peptide) bonds"/>
    <property type="evidence" value="ECO:0007669"/>
    <property type="project" value="InterPro"/>
</dbReference>
<gene>
    <name evidence="2" type="ORF">TsocGM_22670</name>
</gene>